<dbReference type="SUPFAM" id="SSF109998">
    <property type="entry name" value="Triger factor/SurA peptide-binding domain-like"/>
    <property type="match status" value="1"/>
</dbReference>
<dbReference type="SUPFAM" id="SSF54534">
    <property type="entry name" value="FKBP-like"/>
    <property type="match status" value="2"/>
</dbReference>
<evidence type="ECO:0000256" key="3">
    <source>
        <dbReference type="ARBA" id="ARBA00022764"/>
    </source>
</evidence>
<feature type="domain" description="PpiC" evidence="8">
    <location>
        <begin position="176"/>
        <end position="277"/>
    </location>
</feature>
<dbReference type="Gene3D" id="3.10.50.40">
    <property type="match status" value="2"/>
</dbReference>
<dbReference type="GO" id="GO:0043165">
    <property type="term" value="P:Gram-negative-bacterium-type cell outer membrane assembly"/>
    <property type="evidence" value="ECO:0007669"/>
    <property type="project" value="InterPro"/>
</dbReference>
<dbReference type="Pfam" id="PF09312">
    <property type="entry name" value="SurA_N"/>
    <property type="match status" value="1"/>
</dbReference>
<comment type="subcellular location">
    <subcellularLocation>
        <location evidence="7">Periplasm</location>
    </subcellularLocation>
    <text evidence="7">Is capable of associating with the outer membrane.</text>
</comment>
<evidence type="ECO:0000256" key="6">
    <source>
        <dbReference type="ARBA" id="ARBA00023235"/>
    </source>
</evidence>
<dbReference type="GO" id="GO:0051082">
    <property type="term" value="F:unfolded protein binding"/>
    <property type="evidence" value="ECO:0007669"/>
    <property type="project" value="UniProtKB-UniRule"/>
</dbReference>
<dbReference type="RefSeq" id="WP_201094694.1">
    <property type="nucleotide sequence ID" value="NZ_CP067393.1"/>
</dbReference>
<dbReference type="EC" id="5.2.1.8" evidence="7"/>
<protein>
    <recommendedName>
        <fullName evidence="7">Chaperone SurA</fullName>
    </recommendedName>
    <alternativeName>
        <fullName evidence="7">Peptidyl-prolyl cis-trans isomerase SurA</fullName>
        <shortName evidence="7">PPIase SurA</shortName>
        <ecNumber evidence="7">5.2.1.8</ecNumber>
    </alternativeName>
    <alternativeName>
        <fullName evidence="7">Rotamase SurA</fullName>
    </alternativeName>
</protein>
<dbReference type="Gene3D" id="1.10.4030.10">
    <property type="entry name" value="Porin chaperone SurA, peptide-binding domain"/>
    <property type="match status" value="1"/>
</dbReference>
<dbReference type="HAMAP" id="MF_01183">
    <property type="entry name" value="Chaperone_SurA"/>
    <property type="match status" value="1"/>
</dbReference>
<dbReference type="PROSITE" id="PS50198">
    <property type="entry name" value="PPIC_PPIASE_2"/>
    <property type="match status" value="2"/>
</dbReference>
<dbReference type="InterPro" id="IPR046357">
    <property type="entry name" value="PPIase_dom_sf"/>
</dbReference>
<dbReference type="PANTHER" id="PTHR47637:SF1">
    <property type="entry name" value="CHAPERONE SURA"/>
    <property type="match status" value="1"/>
</dbReference>
<dbReference type="GO" id="GO:0030288">
    <property type="term" value="C:outer membrane-bounded periplasmic space"/>
    <property type="evidence" value="ECO:0007669"/>
    <property type="project" value="InterPro"/>
</dbReference>
<dbReference type="KEGG" id="eaz:JHT90_04620"/>
<keyword evidence="3 7" id="KW-0574">Periplasm</keyword>
<comment type="domain">
    <text evidence="7">The PPIase activity resides only in the second parvulin domain. The N-terminal region and the C-terminal tail are necessary and sufficient for the chaperone activity of SurA. The PPIase activity is dispensable for SurA to function as a chaperone. The N-terminal region and the C-terminal tail are also required for porin recognition.</text>
</comment>
<dbReference type="EMBL" id="CP067393">
    <property type="protein sequence ID" value="QQP86527.1"/>
    <property type="molecule type" value="Genomic_DNA"/>
</dbReference>
<evidence type="ECO:0000256" key="5">
    <source>
        <dbReference type="ARBA" id="ARBA00023186"/>
    </source>
</evidence>
<dbReference type="GO" id="GO:0050821">
    <property type="term" value="P:protein stabilization"/>
    <property type="evidence" value="ECO:0007669"/>
    <property type="project" value="InterPro"/>
</dbReference>
<keyword evidence="6 7" id="KW-0413">Isomerase</keyword>
<dbReference type="PANTHER" id="PTHR47637">
    <property type="entry name" value="CHAPERONE SURA"/>
    <property type="match status" value="1"/>
</dbReference>
<feature type="chain" id="PRO_5038187969" description="Chaperone SurA" evidence="7">
    <location>
        <begin position="26"/>
        <end position="430"/>
    </location>
</feature>
<sequence precursor="true">MKIKVSNFWLVLFSILLVFSGVASAQVKSLDRVIAIVDDDVIMKSQLDSRVQEVLQTVSKRGGDLPPQDVLVKQVLDRLIVEDLQIQLANRYGITADDDEVNQAVADVAKRNNLNMDQFQKVLLNEGLSLAALRDQIRREILINRVRQRVIGEKIRITDQEVKNFLNSEIGKAQLSEEYYLASILVPVSQGSSYAAIQKAEQKATDIYRQLENGADFAKLAMTSSSGDKALEGGEIGWRQAAQLPPPFDQLINGLKVGDFTQPVSTPGGLIILKVMDKRGGAAHLQDETSVRHILLKPSQIRSEEDTKKLADRLYQRIMAGEDFAQLAKSFSDDPGSAHRGGSLNWIDPNTLVPEFRNVMDGLPVGQISQPFKSRYGWHILQVEGRRSTDNSAEYRKQQAMNILYGRKYDQELQIWLQQLRDEAYVEIKL</sequence>
<evidence type="ECO:0000256" key="1">
    <source>
        <dbReference type="ARBA" id="ARBA00022729"/>
    </source>
</evidence>
<feature type="domain" description="PpiC" evidence="8">
    <location>
        <begin position="286"/>
        <end position="385"/>
    </location>
</feature>
<dbReference type="InterPro" id="IPR015391">
    <property type="entry name" value="SurA_N"/>
</dbReference>
<evidence type="ECO:0000313" key="10">
    <source>
        <dbReference type="Proteomes" id="UP000595278"/>
    </source>
</evidence>
<reference evidence="9 10" key="1">
    <citation type="submission" date="2021-01" db="EMBL/GenBank/DDBJ databases">
        <title>Entomomonas sp. F2A isolated from a house cricket (Acheta domesticus).</title>
        <authorList>
            <person name="Spergser J."/>
            <person name="Busse H.-J."/>
        </authorList>
    </citation>
    <scope>NUCLEOTIDE SEQUENCE [LARGE SCALE GENOMIC DNA]</scope>
    <source>
        <strain evidence="9 10">F2A</strain>
    </source>
</reference>
<keyword evidence="1 7" id="KW-0732">Signal</keyword>
<evidence type="ECO:0000256" key="7">
    <source>
        <dbReference type="HAMAP-Rule" id="MF_01183"/>
    </source>
</evidence>
<feature type="signal peptide" evidence="7">
    <location>
        <begin position="1"/>
        <end position="25"/>
    </location>
</feature>
<keyword evidence="4 7" id="KW-0697">Rotamase</keyword>
<keyword evidence="5 7" id="KW-0143">Chaperone</keyword>
<dbReference type="InterPro" id="IPR050280">
    <property type="entry name" value="OMP_Chaperone_SurA"/>
</dbReference>
<organism evidence="9 10">
    <name type="scientific">Entomomonas asaccharolytica</name>
    <dbReference type="NCBI Taxonomy" id="2785331"/>
    <lineage>
        <taxon>Bacteria</taxon>
        <taxon>Pseudomonadati</taxon>
        <taxon>Pseudomonadota</taxon>
        <taxon>Gammaproteobacteria</taxon>
        <taxon>Pseudomonadales</taxon>
        <taxon>Pseudomonadaceae</taxon>
        <taxon>Entomomonas</taxon>
    </lineage>
</organism>
<dbReference type="Proteomes" id="UP000595278">
    <property type="component" value="Chromosome"/>
</dbReference>
<evidence type="ECO:0000259" key="8">
    <source>
        <dbReference type="PROSITE" id="PS50198"/>
    </source>
</evidence>
<dbReference type="InterPro" id="IPR000297">
    <property type="entry name" value="PPIase_PpiC"/>
</dbReference>
<gene>
    <name evidence="7" type="primary">surA</name>
    <name evidence="9" type="ORF">JHT90_04620</name>
</gene>
<accession>A0A974RXV3</accession>
<evidence type="ECO:0000256" key="2">
    <source>
        <dbReference type="ARBA" id="ARBA00022737"/>
    </source>
</evidence>
<comment type="function">
    <text evidence="7">Chaperone involved in the correct folding and assembly of outer membrane proteins. Recognizes specific patterns of aromatic residues and the orientation of their side chains, which are found more frequently in integral outer membrane proteins. May act in both early periplasmic and late outer membrane-associated steps of protein maturation.</text>
</comment>
<evidence type="ECO:0000313" key="9">
    <source>
        <dbReference type="EMBL" id="QQP86527.1"/>
    </source>
</evidence>
<dbReference type="AlphaFoldDB" id="A0A974RXV3"/>
<dbReference type="GO" id="GO:0006457">
    <property type="term" value="P:protein folding"/>
    <property type="evidence" value="ECO:0007669"/>
    <property type="project" value="UniProtKB-UniRule"/>
</dbReference>
<keyword evidence="2 7" id="KW-0677">Repeat</keyword>
<proteinExistence type="inferred from homology"/>
<name>A0A974RXV3_9GAMM</name>
<dbReference type="Pfam" id="PF00639">
    <property type="entry name" value="Rotamase"/>
    <property type="match status" value="2"/>
</dbReference>
<dbReference type="GO" id="GO:0003755">
    <property type="term" value="F:peptidyl-prolyl cis-trans isomerase activity"/>
    <property type="evidence" value="ECO:0007669"/>
    <property type="project" value="UniProtKB-UniRule"/>
</dbReference>
<keyword evidence="10" id="KW-1185">Reference proteome</keyword>
<evidence type="ECO:0000256" key="4">
    <source>
        <dbReference type="ARBA" id="ARBA00023110"/>
    </source>
</evidence>
<dbReference type="GO" id="GO:0042277">
    <property type="term" value="F:peptide binding"/>
    <property type="evidence" value="ECO:0007669"/>
    <property type="project" value="InterPro"/>
</dbReference>
<dbReference type="InterPro" id="IPR023034">
    <property type="entry name" value="PPIase_SurA"/>
</dbReference>
<dbReference type="InterPro" id="IPR027304">
    <property type="entry name" value="Trigger_fact/SurA_dom_sf"/>
</dbReference>
<comment type="catalytic activity">
    <reaction evidence="7">
        <text>[protein]-peptidylproline (omega=180) = [protein]-peptidylproline (omega=0)</text>
        <dbReference type="Rhea" id="RHEA:16237"/>
        <dbReference type="Rhea" id="RHEA-COMP:10747"/>
        <dbReference type="Rhea" id="RHEA-COMP:10748"/>
        <dbReference type="ChEBI" id="CHEBI:83833"/>
        <dbReference type="ChEBI" id="CHEBI:83834"/>
        <dbReference type="EC" id="5.2.1.8"/>
    </reaction>
</comment>